<dbReference type="Proteomes" id="UP000253961">
    <property type="component" value="Unassembled WGS sequence"/>
</dbReference>
<dbReference type="OrthoDB" id="2680217at2"/>
<dbReference type="NCBIfam" id="NF041623">
    <property type="entry name" value="KwaB"/>
    <property type="match status" value="1"/>
</dbReference>
<dbReference type="AlphaFoldDB" id="A0A369PVL5"/>
<comment type="caution">
    <text evidence="1">The sequence shown here is derived from an EMBL/GenBank/DDBJ whole genome shotgun (WGS) entry which is preliminary data.</text>
</comment>
<dbReference type="InterPro" id="IPR032359">
    <property type="entry name" value="KwaB-like"/>
</dbReference>
<evidence type="ECO:0000313" key="1">
    <source>
        <dbReference type="EMBL" id="RDC54148.1"/>
    </source>
</evidence>
<sequence length="319" mass="36449">MNREELTNSLNLLLEQGNNLSTIVYAVMKDSYQVKKLDIDNEEITVIQDIFLQSIRDKIISVEEQTIIKVSEADNRANTVFEYDLDLPEGLNYYSSALNDETPIFSFQNDDLANIDSLIIKIGTEENQIKLYKKLTNVEVFGRGGYLLWKANNRLERFEDKVLRLTPNFDALSINETYVFLSLKLLETSFGFHEVIVREATNSLQLLTQIAVLDSVQGIQDLLGKTSFARKVVKIRNSPVFTNNIPNDRIIAFTKTHPSLINKMKYNDDGTQIILHTKISRELFIKMLDDAYLISELTAQYYESSAKDVIVSDEIAQAI</sequence>
<dbReference type="RefSeq" id="WP_115405061.1">
    <property type="nucleotide sequence ID" value="NZ_QPKV01000017.1"/>
</dbReference>
<proteinExistence type="predicted"/>
<evidence type="ECO:0000313" key="2">
    <source>
        <dbReference type="Proteomes" id="UP000253961"/>
    </source>
</evidence>
<protein>
    <submittedName>
        <fullName evidence="1">DUF4868 domain-containing protein</fullName>
    </submittedName>
</protein>
<accession>A0A369PVL5</accession>
<dbReference type="EMBL" id="QPKV01000017">
    <property type="protein sequence ID" value="RDC54148.1"/>
    <property type="molecule type" value="Genomic_DNA"/>
</dbReference>
<dbReference type="InterPro" id="IPR048119">
    <property type="entry name" value="KwaB"/>
</dbReference>
<reference evidence="1 2" key="1">
    <citation type="submission" date="2018-07" db="EMBL/GenBank/DDBJ databases">
        <title>Pedobacter sp. nov., isolated from soil.</title>
        <authorList>
            <person name="Zhou L.Y."/>
            <person name="Du Z.J."/>
        </authorList>
    </citation>
    <scope>NUCLEOTIDE SEQUENCE [LARGE SCALE GENOMIC DNA]</scope>
    <source>
        <strain evidence="1 2">JDX94</strain>
    </source>
</reference>
<organism evidence="1 2">
    <name type="scientific">Pedobacter chinensis</name>
    <dbReference type="NCBI Taxonomy" id="2282421"/>
    <lineage>
        <taxon>Bacteria</taxon>
        <taxon>Pseudomonadati</taxon>
        <taxon>Bacteroidota</taxon>
        <taxon>Sphingobacteriia</taxon>
        <taxon>Sphingobacteriales</taxon>
        <taxon>Sphingobacteriaceae</taxon>
        <taxon>Pedobacter</taxon>
    </lineage>
</organism>
<keyword evidence="2" id="KW-1185">Reference proteome</keyword>
<gene>
    <name evidence="1" type="ORF">DU508_23230</name>
</gene>
<dbReference type="Pfam" id="PF16162">
    <property type="entry name" value="KwaB"/>
    <property type="match status" value="1"/>
</dbReference>
<name>A0A369PVL5_9SPHI</name>